<evidence type="ECO:0000256" key="1">
    <source>
        <dbReference type="SAM" id="MobiDB-lite"/>
    </source>
</evidence>
<keyword evidence="3" id="KW-1185">Reference proteome</keyword>
<gene>
    <name evidence="2" type="ORF">pf16_130</name>
</gene>
<evidence type="ECO:0000313" key="3">
    <source>
        <dbReference type="Proteomes" id="UP000225821"/>
    </source>
</evidence>
<dbReference type="Gene3D" id="1.20.272.50">
    <property type="entry name" value="Bacteriophage clamp loader A subunit, A' domain"/>
    <property type="match status" value="1"/>
</dbReference>
<accession>A0A1S5R408</accession>
<sequence length="160" mass="18799">MINLDGQAVAEKQEEPEYKRPRVDLFAWLTDLNSDKQYLFDDNTAPDFATFMINRGMSQNVETIMYAAELNKHNQLTKEMAHDFYYYILPKKKRFGKWAKQSGDNKEELDLIIKHYGVSRLRAMEYLKLLTPEDLKQIKENYEVGGRSNDKPRGRAKRDG</sequence>
<feature type="region of interest" description="Disordered" evidence="1">
    <location>
        <begin position="140"/>
        <end position="160"/>
    </location>
</feature>
<dbReference type="OrthoDB" id="12022at10239"/>
<dbReference type="GO" id="GO:0003677">
    <property type="term" value="F:DNA binding"/>
    <property type="evidence" value="ECO:0007669"/>
    <property type="project" value="InterPro"/>
</dbReference>
<dbReference type="EMBL" id="KU873925">
    <property type="protein sequence ID" value="AND75053.1"/>
    <property type="molecule type" value="Genomic_DNA"/>
</dbReference>
<dbReference type="GO" id="GO:0006260">
    <property type="term" value="P:DNA replication"/>
    <property type="evidence" value="ECO:0007669"/>
    <property type="project" value="InterPro"/>
</dbReference>
<protein>
    <recommendedName>
        <fullName evidence="4">Clamp loader subunit</fullName>
    </recommendedName>
</protein>
<proteinExistence type="predicted"/>
<dbReference type="Pfam" id="PF16790">
    <property type="entry name" value="Phage_clamp_A"/>
    <property type="match status" value="1"/>
</dbReference>
<organism evidence="2 3">
    <name type="scientific">Pseudomonas phage pf16</name>
    <dbReference type="NCBI Taxonomy" id="1815630"/>
    <lineage>
        <taxon>Viruses</taxon>
        <taxon>Duplodnaviria</taxon>
        <taxon>Heunggongvirae</taxon>
        <taxon>Uroviricota</taxon>
        <taxon>Caudoviricetes</taxon>
        <taxon>Chakrabartyvirus</taxon>
        <taxon>Chakrabartyvirus pf16</taxon>
    </lineage>
</organism>
<evidence type="ECO:0008006" key="4">
    <source>
        <dbReference type="Google" id="ProtNLM"/>
    </source>
</evidence>
<reference evidence="2 3" key="1">
    <citation type="submission" date="2016-03" db="EMBL/GenBank/DDBJ databases">
        <title>Characterisation of pf16 and phiPMW: Two novel phages infecting Pseudomonas putida PpG1.</title>
        <authorList>
            <person name="Magill D.J."/>
            <person name="Krylov V.N."/>
            <person name="Shaburova O.V."/>
            <person name="Allen C.C.R."/>
            <person name="McGrath J.W."/>
            <person name="Quinn J.P."/>
            <person name="Kulakov L.A."/>
        </authorList>
    </citation>
    <scope>NUCLEOTIDE SEQUENCE [LARGE SCALE GENOMIC DNA]</scope>
</reference>
<dbReference type="Proteomes" id="UP000225821">
    <property type="component" value="Segment"/>
</dbReference>
<dbReference type="InterPro" id="IPR031868">
    <property type="entry name" value="Phage_clamp_gp62"/>
</dbReference>
<name>A0A1S5R408_9CAUD</name>
<evidence type="ECO:0000313" key="2">
    <source>
        <dbReference type="EMBL" id="AND75053.1"/>
    </source>
</evidence>